<evidence type="ECO:0000313" key="2">
    <source>
        <dbReference type="Proteomes" id="UP000326924"/>
    </source>
</evidence>
<gene>
    <name evidence="1" type="ORF">FN846DRAFT_894358</name>
</gene>
<reference evidence="1 2" key="1">
    <citation type="submission" date="2019-09" db="EMBL/GenBank/DDBJ databases">
        <title>Draft genome of the ectomycorrhizal ascomycete Sphaerosporella brunnea.</title>
        <authorList>
            <consortium name="DOE Joint Genome Institute"/>
            <person name="Benucci G.M."/>
            <person name="Marozzi G."/>
            <person name="Antonielli L."/>
            <person name="Sanchez S."/>
            <person name="Marco P."/>
            <person name="Wang X."/>
            <person name="Falini L.B."/>
            <person name="Barry K."/>
            <person name="Haridas S."/>
            <person name="Lipzen A."/>
            <person name="Labutti K."/>
            <person name="Grigoriev I.V."/>
            <person name="Murat C."/>
            <person name="Martin F."/>
            <person name="Albertini E."/>
            <person name="Donnini D."/>
            <person name="Bonito G."/>
        </authorList>
    </citation>
    <scope>NUCLEOTIDE SEQUENCE [LARGE SCALE GENOMIC DNA]</scope>
    <source>
        <strain evidence="1 2">Sb_GMNB300</strain>
    </source>
</reference>
<dbReference type="InParanoid" id="A0A5J5EHQ3"/>
<keyword evidence="2" id="KW-1185">Reference proteome</keyword>
<name>A0A5J5EHQ3_9PEZI</name>
<protein>
    <submittedName>
        <fullName evidence="1">Uncharacterized protein</fullName>
    </submittedName>
</protein>
<dbReference type="EMBL" id="VXIS01000280">
    <property type="protein sequence ID" value="KAA8895232.1"/>
    <property type="molecule type" value="Genomic_DNA"/>
</dbReference>
<comment type="caution">
    <text evidence="1">The sequence shown here is derived from an EMBL/GenBank/DDBJ whole genome shotgun (WGS) entry which is preliminary data.</text>
</comment>
<proteinExistence type="predicted"/>
<organism evidence="1 2">
    <name type="scientific">Sphaerosporella brunnea</name>
    <dbReference type="NCBI Taxonomy" id="1250544"/>
    <lineage>
        <taxon>Eukaryota</taxon>
        <taxon>Fungi</taxon>
        <taxon>Dikarya</taxon>
        <taxon>Ascomycota</taxon>
        <taxon>Pezizomycotina</taxon>
        <taxon>Pezizomycetes</taxon>
        <taxon>Pezizales</taxon>
        <taxon>Pyronemataceae</taxon>
        <taxon>Sphaerosporella</taxon>
    </lineage>
</organism>
<sequence>MLTDLPSPPSSPTVLQQLLMVVSIPGHRKPESPLQFRVWSDRRLSYVAEAVAEKLGVAAESIGFNDVQGNALTRDASINELDLGGVWFNEGYGHWVEAVIPA</sequence>
<evidence type="ECO:0000313" key="1">
    <source>
        <dbReference type="EMBL" id="KAA8895232.1"/>
    </source>
</evidence>
<dbReference type="AlphaFoldDB" id="A0A5J5EHQ3"/>
<accession>A0A5J5EHQ3</accession>
<dbReference type="Proteomes" id="UP000326924">
    <property type="component" value="Unassembled WGS sequence"/>
</dbReference>